<feature type="domain" description="Metallo-beta-lactamase" evidence="1">
    <location>
        <begin position="25"/>
        <end position="194"/>
    </location>
</feature>
<protein>
    <submittedName>
        <fullName evidence="2">MBL fold metallo-hydrolase</fullName>
    </submittedName>
</protein>
<dbReference type="KEGG" id="rue:DT065_02715"/>
<dbReference type="InterPro" id="IPR001279">
    <property type="entry name" value="Metallo-B-lactamas"/>
</dbReference>
<proteinExistence type="predicted"/>
<dbReference type="Gene3D" id="3.60.15.10">
    <property type="entry name" value="Ribonuclease Z/Hydroxyacylglutathione hydrolase-like"/>
    <property type="match status" value="1"/>
</dbReference>
<dbReference type="InterPro" id="IPR050662">
    <property type="entry name" value="Sec-metab_biosynth-thioest"/>
</dbReference>
<evidence type="ECO:0000313" key="3">
    <source>
        <dbReference type="Proteomes" id="UP000252100"/>
    </source>
</evidence>
<keyword evidence="2" id="KW-0378">Hydrolase</keyword>
<dbReference type="Proteomes" id="UP000252100">
    <property type="component" value="Chromosome"/>
</dbReference>
<dbReference type="AlphaFoldDB" id="A0A345BVP9"/>
<gene>
    <name evidence="2" type="ORF">DT065_02715</name>
</gene>
<dbReference type="InterPro" id="IPR036866">
    <property type="entry name" value="RibonucZ/Hydroxyglut_hydro"/>
</dbReference>
<dbReference type="Pfam" id="PF00753">
    <property type="entry name" value="Lactamase_B"/>
    <property type="match status" value="1"/>
</dbReference>
<name>A0A345BVP9_9BACI</name>
<keyword evidence="3" id="KW-1185">Reference proteome</keyword>
<dbReference type="SMART" id="SM00849">
    <property type="entry name" value="Lactamase_B"/>
    <property type="match status" value="1"/>
</dbReference>
<dbReference type="OrthoDB" id="235784at2"/>
<accession>A0A345BVP9</accession>
<dbReference type="GO" id="GO:0016787">
    <property type="term" value="F:hydrolase activity"/>
    <property type="evidence" value="ECO:0007669"/>
    <property type="project" value="UniProtKB-KW"/>
</dbReference>
<sequence length="264" mass="30046">MQIYEKEDVTCVEMDIVLGGQKINTVYAFLVDGMLIDTGPKHMEAELIPFYEAHAIDFVTLTHSHEDHSGTASWMQENRDVPIYVHPKGIDICARDWPYPKYRQMTWGKREGFKATPLEDTIQSRNREWKVIDTPGHADDHVALLDEENGTLFSGDLFVGPKPKVIMSSESIPQTMDSIRTLLSYDFDSIFCCHAGYVEDGKGMLKQKLDHLESLSQEVSDLHNEGLTVEEIRDKLYPKKYPIINVSGGEWDSLHIVSSILENE</sequence>
<reference evidence="2 3" key="1">
    <citation type="journal article" date="2018" name="J. Microbiol.">
        <title>Salicibibacter kimchii gen. nov., sp. nov., a moderately halophilic and alkalitolerant bacterium in the family Bacillaceae, isolated from kimchi.</title>
        <authorList>
            <person name="Jang J.Y."/>
            <person name="Oh Y.J."/>
            <person name="Lim S.K."/>
            <person name="Park H.K."/>
            <person name="Lee C."/>
            <person name="Kim J.Y."/>
            <person name="Lee M.A."/>
            <person name="Choi H.J."/>
        </authorList>
    </citation>
    <scope>NUCLEOTIDE SEQUENCE [LARGE SCALE GENOMIC DNA]</scope>
    <source>
        <strain evidence="2 3">NKC1-1</strain>
    </source>
</reference>
<dbReference type="PANTHER" id="PTHR23131">
    <property type="entry name" value="ENDORIBONUCLEASE LACTB2"/>
    <property type="match status" value="1"/>
</dbReference>
<dbReference type="EMBL" id="CP031092">
    <property type="protein sequence ID" value="AXF55030.1"/>
    <property type="molecule type" value="Genomic_DNA"/>
</dbReference>
<evidence type="ECO:0000259" key="1">
    <source>
        <dbReference type="SMART" id="SM00849"/>
    </source>
</evidence>
<dbReference type="RefSeq" id="WP_114370650.1">
    <property type="nucleotide sequence ID" value="NZ_CP031092.1"/>
</dbReference>
<organism evidence="2 3">
    <name type="scientific">Salicibibacter kimchii</name>
    <dbReference type="NCBI Taxonomy" id="2099786"/>
    <lineage>
        <taxon>Bacteria</taxon>
        <taxon>Bacillati</taxon>
        <taxon>Bacillota</taxon>
        <taxon>Bacilli</taxon>
        <taxon>Bacillales</taxon>
        <taxon>Bacillaceae</taxon>
        <taxon>Salicibibacter</taxon>
    </lineage>
</organism>
<evidence type="ECO:0000313" key="2">
    <source>
        <dbReference type="EMBL" id="AXF55030.1"/>
    </source>
</evidence>
<dbReference type="SUPFAM" id="SSF56281">
    <property type="entry name" value="Metallo-hydrolase/oxidoreductase"/>
    <property type="match status" value="1"/>
</dbReference>